<dbReference type="NCBIfam" id="TIGR02251">
    <property type="entry name" value="HIF-SF_euk"/>
    <property type="match status" value="1"/>
</dbReference>
<comment type="caution">
    <text evidence="3">The sequence shown here is derived from an EMBL/GenBank/DDBJ whole genome shotgun (WGS) entry which is preliminary data.</text>
</comment>
<dbReference type="PROSITE" id="PS50969">
    <property type="entry name" value="FCP1"/>
    <property type="match status" value="1"/>
</dbReference>
<gene>
    <name evidence="3" type="ORF">B9G98_02038</name>
</gene>
<dbReference type="InterPro" id="IPR050365">
    <property type="entry name" value="TIM50"/>
</dbReference>
<dbReference type="PANTHER" id="PTHR12210">
    <property type="entry name" value="DULLARD PROTEIN PHOSPHATASE"/>
    <property type="match status" value="1"/>
</dbReference>
<dbReference type="SUPFAM" id="SSF56784">
    <property type="entry name" value="HAD-like"/>
    <property type="match status" value="1"/>
</dbReference>
<dbReference type="InterPro" id="IPR004274">
    <property type="entry name" value="FCP1_dom"/>
</dbReference>
<dbReference type="CDD" id="cd07521">
    <property type="entry name" value="HAD_FCP1-like"/>
    <property type="match status" value="1"/>
</dbReference>
<keyword evidence="1" id="KW-0812">Transmembrane</keyword>
<dbReference type="EMBL" id="NDIQ01000021">
    <property type="protein sequence ID" value="PRT54418.1"/>
    <property type="molecule type" value="Genomic_DNA"/>
</dbReference>
<name>A0A2T0FHE0_9ASCO</name>
<dbReference type="OrthoDB" id="277011at2759"/>
<feature type="transmembrane region" description="Helical" evidence="1">
    <location>
        <begin position="43"/>
        <end position="65"/>
    </location>
</feature>
<evidence type="ECO:0000313" key="3">
    <source>
        <dbReference type="EMBL" id="PRT54418.1"/>
    </source>
</evidence>
<dbReference type="InterPro" id="IPR011948">
    <property type="entry name" value="Dullard_phosphatase"/>
</dbReference>
<protein>
    <submittedName>
        <fullName evidence="3">Nuclear envelope morphology protein 1</fullName>
    </submittedName>
</protein>
<dbReference type="Gene3D" id="3.40.50.1000">
    <property type="entry name" value="HAD superfamily/HAD-like"/>
    <property type="match status" value="1"/>
</dbReference>
<dbReference type="InterPro" id="IPR023214">
    <property type="entry name" value="HAD_sf"/>
</dbReference>
<dbReference type="AlphaFoldDB" id="A0A2T0FHE0"/>
<evidence type="ECO:0000259" key="2">
    <source>
        <dbReference type="PROSITE" id="PS50969"/>
    </source>
</evidence>
<keyword evidence="4" id="KW-1185">Reference proteome</keyword>
<dbReference type="GeneID" id="36515786"/>
<keyword evidence="1" id="KW-1133">Transmembrane helix</keyword>
<evidence type="ECO:0000256" key="1">
    <source>
        <dbReference type="SAM" id="Phobius"/>
    </source>
</evidence>
<organism evidence="3 4">
    <name type="scientific">Wickerhamiella sorbophila</name>
    <dbReference type="NCBI Taxonomy" id="45607"/>
    <lineage>
        <taxon>Eukaryota</taxon>
        <taxon>Fungi</taxon>
        <taxon>Dikarya</taxon>
        <taxon>Ascomycota</taxon>
        <taxon>Saccharomycotina</taxon>
        <taxon>Dipodascomycetes</taxon>
        <taxon>Dipodascales</taxon>
        <taxon>Trichomonascaceae</taxon>
        <taxon>Wickerhamiella</taxon>
    </lineage>
</organism>
<proteinExistence type="predicted"/>
<dbReference type="GO" id="GO:0016791">
    <property type="term" value="F:phosphatase activity"/>
    <property type="evidence" value="ECO:0007669"/>
    <property type="project" value="InterPro"/>
</dbReference>
<sequence>MNSIKYIGKQIDSIVGHSSHRLPRSSANTEDGQFGHIEPHNNVSIWTIIVAFFLLRWGFLGELVFGPQHAGKSSSRAASEDTLGPMRARRRLSSNAAKYGVSSRSVSLLSRALDWKDTERKTLVLDLDETLIHSMGREVPGMATHLVEVDHVDGISRIYFVAKRPHCDTFLSQVSQWFNVIIFTASVRSYADPMIDWVDESLGVVKRRMYRSHCVQSPLGYIKDLRTVDEDLSRVIIVDNSPVSYLWHKNNAVAIEGWISDPTDDALLHILPLLNALRYTTDVRSILCLTNGEDFQTSSDKSEPLSREVDLKA</sequence>
<dbReference type="Proteomes" id="UP000238350">
    <property type="component" value="Unassembled WGS sequence"/>
</dbReference>
<dbReference type="InterPro" id="IPR036412">
    <property type="entry name" value="HAD-like_sf"/>
</dbReference>
<dbReference type="FunFam" id="3.40.50.1000:FF:000093">
    <property type="entry name" value="NLI interacting factor-like phosphatase family protein"/>
    <property type="match status" value="1"/>
</dbReference>
<feature type="domain" description="FCP1 homology" evidence="2">
    <location>
        <begin position="116"/>
        <end position="277"/>
    </location>
</feature>
<dbReference type="RefSeq" id="XP_024664363.1">
    <property type="nucleotide sequence ID" value="XM_024808595.1"/>
</dbReference>
<dbReference type="Pfam" id="PF03031">
    <property type="entry name" value="NIF"/>
    <property type="match status" value="1"/>
</dbReference>
<dbReference type="SMART" id="SM00577">
    <property type="entry name" value="CPDc"/>
    <property type="match status" value="1"/>
</dbReference>
<reference evidence="3 4" key="1">
    <citation type="submission" date="2017-04" db="EMBL/GenBank/DDBJ databases">
        <title>Genome sequencing of [Candida] sorbophila.</title>
        <authorList>
            <person name="Ahn J.O."/>
        </authorList>
    </citation>
    <scope>NUCLEOTIDE SEQUENCE [LARGE SCALE GENOMIC DNA]</scope>
    <source>
        <strain evidence="3 4">DS02</strain>
    </source>
</reference>
<keyword evidence="1" id="KW-0472">Membrane</keyword>
<evidence type="ECO:0000313" key="4">
    <source>
        <dbReference type="Proteomes" id="UP000238350"/>
    </source>
</evidence>
<dbReference type="STRING" id="45607.A0A2T0FHE0"/>
<accession>A0A2T0FHE0</accession>